<evidence type="ECO:0000256" key="9">
    <source>
        <dbReference type="SAM" id="Phobius"/>
    </source>
</evidence>
<dbReference type="Proteomes" id="UP000195326">
    <property type="component" value="Unassembled WGS sequence"/>
</dbReference>
<keyword evidence="7 8" id="KW-0472">Membrane</keyword>
<evidence type="ECO:0000256" key="6">
    <source>
        <dbReference type="ARBA" id="ARBA00022989"/>
    </source>
</evidence>
<dbReference type="GO" id="GO:0032217">
    <property type="term" value="F:riboflavin transmembrane transporter activity"/>
    <property type="evidence" value="ECO:0007669"/>
    <property type="project" value="UniProtKB-UniRule"/>
</dbReference>
<evidence type="ECO:0000256" key="4">
    <source>
        <dbReference type="ARBA" id="ARBA00022475"/>
    </source>
</evidence>
<sequence length="209" mass="22920">MSTKMTKTMKITYTAVFAAIATVLMYFEFPLPFMPPFLKIDLSGAVILIGAFIFGVGPGIAMAAIKDLIHVTQTQTAGTGELQDFLLTCTLIVIAVTFYRLHTSRKGAFVGCAVGTVVMSIVAMITNKLIILPFYVKGMGWNLDMIFDLCKSVNPAIDGMNAYLFLGVFPFTMIKGIILTTITMLVYKRLSVFIKEKRLSAHHPATSNN</sequence>
<dbReference type="Gene3D" id="1.10.1760.20">
    <property type="match status" value="1"/>
</dbReference>
<feature type="transmembrane region" description="Helical" evidence="9">
    <location>
        <begin position="85"/>
        <end position="101"/>
    </location>
</feature>
<dbReference type="STRING" id="501571.GCA_900143195_02090"/>
<feature type="transmembrane region" description="Helical" evidence="9">
    <location>
        <begin position="12"/>
        <end position="33"/>
    </location>
</feature>
<dbReference type="AlphaFoldDB" id="A0A1Y4LW34"/>
<comment type="similarity">
    <text evidence="2 8">Belongs to the prokaryotic riboflavin transporter (P-RFT) (TC 2.A.87) family.</text>
</comment>
<evidence type="ECO:0000256" key="2">
    <source>
        <dbReference type="ARBA" id="ARBA00005540"/>
    </source>
</evidence>
<dbReference type="Pfam" id="PF12822">
    <property type="entry name" value="ECF_trnsprt"/>
    <property type="match status" value="1"/>
</dbReference>
<feature type="transmembrane region" description="Helical" evidence="9">
    <location>
        <begin position="45"/>
        <end position="65"/>
    </location>
</feature>
<name>A0A1Y4LW34_9FIRM</name>
<dbReference type="GO" id="GO:0005886">
    <property type="term" value="C:plasma membrane"/>
    <property type="evidence" value="ECO:0007669"/>
    <property type="project" value="UniProtKB-SubCell"/>
</dbReference>
<keyword evidence="5 9" id="KW-0812">Transmembrane</keyword>
<dbReference type="InterPro" id="IPR024529">
    <property type="entry name" value="ECF_trnsprt_substrate-spec"/>
</dbReference>
<dbReference type="InterPro" id="IPR025720">
    <property type="entry name" value="RibU"/>
</dbReference>
<comment type="subcellular location">
    <subcellularLocation>
        <location evidence="1">Cell membrane</location>
        <topology evidence="1">Multi-pass membrane protein</topology>
    </subcellularLocation>
</comment>
<proteinExistence type="inferred from homology"/>
<dbReference type="PANTHER" id="PTHR38438">
    <property type="entry name" value="RIBOFLAVIN TRANSPORTER RIBU"/>
    <property type="match status" value="1"/>
</dbReference>
<evidence type="ECO:0000256" key="8">
    <source>
        <dbReference type="PIRNR" id="PIRNR037778"/>
    </source>
</evidence>
<evidence type="ECO:0000256" key="5">
    <source>
        <dbReference type="ARBA" id="ARBA00022692"/>
    </source>
</evidence>
<dbReference type="EMBL" id="NFKL01000001">
    <property type="protein sequence ID" value="OUP60818.1"/>
    <property type="molecule type" value="Genomic_DNA"/>
</dbReference>
<evidence type="ECO:0000256" key="3">
    <source>
        <dbReference type="ARBA" id="ARBA00022448"/>
    </source>
</evidence>
<dbReference type="PIRSF" id="PIRSF037778">
    <property type="entry name" value="UCP037778_transp_RibU"/>
    <property type="match status" value="1"/>
</dbReference>
<comment type="function">
    <text evidence="8">Probably a riboflavin-binding protein that interacts with the energy-coupling factor (ECF) ABC-transporter complex.</text>
</comment>
<feature type="transmembrane region" description="Helical" evidence="9">
    <location>
        <begin position="162"/>
        <end position="187"/>
    </location>
</feature>
<reference evidence="11" key="1">
    <citation type="submission" date="2017-04" db="EMBL/GenBank/DDBJ databases">
        <title>Function of individual gut microbiota members based on whole genome sequencing of pure cultures obtained from chicken caecum.</title>
        <authorList>
            <person name="Medvecky M."/>
            <person name="Cejkova D."/>
            <person name="Polansky O."/>
            <person name="Karasova D."/>
            <person name="Kubasova T."/>
            <person name="Cizek A."/>
            <person name="Rychlik I."/>
        </authorList>
    </citation>
    <scope>NUCLEOTIDE SEQUENCE [LARGE SCALE GENOMIC DNA]</scope>
    <source>
        <strain evidence="11">An179</strain>
    </source>
</reference>
<evidence type="ECO:0000256" key="1">
    <source>
        <dbReference type="ARBA" id="ARBA00004651"/>
    </source>
</evidence>
<dbReference type="PANTHER" id="PTHR38438:SF1">
    <property type="entry name" value="RIBOFLAVIN TRANSPORTER RIBU"/>
    <property type="match status" value="1"/>
</dbReference>
<protein>
    <recommendedName>
        <fullName evidence="8">Riboflavin transporter</fullName>
    </recommendedName>
</protein>
<organism evidence="10 11">
    <name type="scientific">Butyricicoccus pullicaecorum</name>
    <dbReference type="NCBI Taxonomy" id="501571"/>
    <lineage>
        <taxon>Bacteria</taxon>
        <taxon>Bacillati</taxon>
        <taxon>Bacillota</taxon>
        <taxon>Clostridia</taxon>
        <taxon>Eubacteriales</taxon>
        <taxon>Butyricicoccaceae</taxon>
        <taxon>Butyricicoccus</taxon>
    </lineage>
</organism>
<evidence type="ECO:0000256" key="7">
    <source>
        <dbReference type="ARBA" id="ARBA00023136"/>
    </source>
</evidence>
<accession>A0A1Y4LW34</accession>
<comment type="caution">
    <text evidence="10">The sequence shown here is derived from an EMBL/GenBank/DDBJ whole genome shotgun (WGS) entry which is preliminary data.</text>
</comment>
<gene>
    <name evidence="10" type="ORF">B5F15_00970</name>
</gene>
<keyword evidence="3 8" id="KW-0813">Transport</keyword>
<evidence type="ECO:0000313" key="11">
    <source>
        <dbReference type="Proteomes" id="UP000195326"/>
    </source>
</evidence>
<keyword evidence="6 9" id="KW-1133">Transmembrane helix</keyword>
<feature type="transmembrane region" description="Helical" evidence="9">
    <location>
        <begin position="108"/>
        <end position="135"/>
    </location>
</feature>
<evidence type="ECO:0000313" key="10">
    <source>
        <dbReference type="EMBL" id="OUP60818.1"/>
    </source>
</evidence>
<keyword evidence="4 8" id="KW-1003">Cell membrane</keyword>